<dbReference type="Gene3D" id="1.20.5.1930">
    <property type="match status" value="1"/>
</dbReference>
<evidence type="ECO:0000313" key="3">
    <source>
        <dbReference type="Proteomes" id="UP000572907"/>
    </source>
</evidence>
<keyword evidence="3" id="KW-1185">Reference proteome</keyword>
<feature type="region of interest" description="Disordered" evidence="1">
    <location>
        <begin position="261"/>
        <end position="286"/>
    </location>
</feature>
<protein>
    <recommendedName>
        <fullName evidence="4">Signal transduction histidine kinase subgroup 3 dimerisation and phosphoacceptor domain-containing protein</fullName>
    </recommendedName>
</protein>
<dbReference type="AlphaFoldDB" id="A0A7W4ZY74"/>
<evidence type="ECO:0008006" key="4">
    <source>
        <dbReference type="Google" id="ProtNLM"/>
    </source>
</evidence>
<reference evidence="2 3" key="1">
    <citation type="submission" date="2020-08" db="EMBL/GenBank/DDBJ databases">
        <title>Genomic Encyclopedia of Type Strains, Phase III (KMG-III): the genomes of soil and plant-associated and newly described type strains.</title>
        <authorList>
            <person name="Whitman W."/>
        </authorList>
    </citation>
    <scope>NUCLEOTIDE SEQUENCE [LARGE SCALE GENOMIC DNA]</scope>
    <source>
        <strain evidence="2 3">CECT 3237</strain>
    </source>
</reference>
<evidence type="ECO:0000256" key="1">
    <source>
        <dbReference type="SAM" id="MobiDB-lite"/>
    </source>
</evidence>
<dbReference type="EMBL" id="JACHXE010000010">
    <property type="protein sequence ID" value="MBB3080846.1"/>
    <property type="molecule type" value="Genomic_DNA"/>
</dbReference>
<accession>A0A7W4ZY74</accession>
<sequence length="286" mass="31919">MLARERAELAREMHDVTSHQVSLMAVRARAWQVGSQVRFTDQSVLGPKPLTSGLKPLVIARREQPRKRPVQRSRDAVDRCPDRRIVDNATEIRHLQLLQSVRQHQRLVTRELDRDLAVGPGHTSAVDRTVRELTGRDVPVTVPGRSWGRALALHGPGGLHGYLVVTSGSRPTHAQHFLLATLVRLTAAALSVAVAHRRQREDALELHRLRRERATLQRRLIAVVVELGYQRAVHEALAEVAAAGGGEEAITSTLHELTGLRRQLRRDRRIPRDPPQHAPPPAPAHP</sequence>
<name>A0A7W4ZY74_9ACTN</name>
<proteinExistence type="predicted"/>
<comment type="caution">
    <text evidence="2">The sequence shown here is derived from an EMBL/GenBank/DDBJ whole genome shotgun (WGS) entry which is preliminary data.</text>
</comment>
<gene>
    <name evidence="2" type="ORF">FHS41_007400</name>
</gene>
<evidence type="ECO:0000313" key="2">
    <source>
        <dbReference type="EMBL" id="MBB3080846.1"/>
    </source>
</evidence>
<feature type="compositionally biased region" description="Pro residues" evidence="1">
    <location>
        <begin position="276"/>
        <end position="286"/>
    </location>
</feature>
<dbReference type="Proteomes" id="UP000572907">
    <property type="component" value="Unassembled WGS sequence"/>
</dbReference>
<organism evidence="2 3">
    <name type="scientific">Streptomyces violarus</name>
    <dbReference type="NCBI Taxonomy" id="67380"/>
    <lineage>
        <taxon>Bacteria</taxon>
        <taxon>Bacillati</taxon>
        <taxon>Actinomycetota</taxon>
        <taxon>Actinomycetes</taxon>
        <taxon>Kitasatosporales</taxon>
        <taxon>Streptomycetaceae</taxon>
        <taxon>Streptomyces</taxon>
    </lineage>
</organism>